<dbReference type="GO" id="GO:0015297">
    <property type="term" value="F:antiporter activity"/>
    <property type="evidence" value="ECO:0007669"/>
    <property type="project" value="UniProtKB-KW"/>
</dbReference>
<dbReference type="NCBIfam" id="NF003716">
    <property type="entry name" value="PRK05326.1-3"/>
    <property type="match status" value="1"/>
</dbReference>
<evidence type="ECO:0000313" key="12">
    <source>
        <dbReference type="Proteomes" id="UP000518288"/>
    </source>
</evidence>
<dbReference type="InterPro" id="IPR038770">
    <property type="entry name" value="Na+/solute_symporter_sf"/>
</dbReference>
<dbReference type="SMART" id="SM01091">
    <property type="entry name" value="CorC_HlyC"/>
    <property type="match status" value="1"/>
</dbReference>
<dbReference type="InterPro" id="IPR006153">
    <property type="entry name" value="Cation/H_exchanger_TM"/>
</dbReference>
<dbReference type="InterPro" id="IPR005170">
    <property type="entry name" value="Transptr-assoc_dom"/>
</dbReference>
<accession>A0A7Y9QXH3</accession>
<keyword evidence="12" id="KW-1185">Reference proteome</keyword>
<feature type="transmembrane region" description="Helical" evidence="9">
    <location>
        <begin position="320"/>
        <end position="343"/>
    </location>
</feature>
<dbReference type="GO" id="GO:0005886">
    <property type="term" value="C:plasma membrane"/>
    <property type="evidence" value="ECO:0007669"/>
    <property type="project" value="UniProtKB-SubCell"/>
</dbReference>
<dbReference type="EMBL" id="JACCFH010000001">
    <property type="protein sequence ID" value="NYG33231.1"/>
    <property type="molecule type" value="Genomic_DNA"/>
</dbReference>
<keyword evidence="3" id="KW-0050">Antiport</keyword>
<dbReference type="AlphaFoldDB" id="A0A7Y9QXH3"/>
<evidence type="ECO:0000256" key="7">
    <source>
        <dbReference type="ARBA" id="ARBA00023065"/>
    </source>
</evidence>
<evidence type="ECO:0000313" key="11">
    <source>
        <dbReference type="EMBL" id="NYG33231.1"/>
    </source>
</evidence>
<feature type="transmembrane region" description="Helical" evidence="9">
    <location>
        <begin position="175"/>
        <end position="193"/>
    </location>
</feature>
<feature type="transmembrane region" description="Helical" evidence="9">
    <location>
        <begin position="355"/>
        <end position="378"/>
    </location>
</feature>
<protein>
    <submittedName>
        <fullName evidence="11">Cell volume regulation protein A</fullName>
    </submittedName>
</protein>
<keyword evidence="4" id="KW-1003">Cell membrane</keyword>
<keyword evidence="6 9" id="KW-1133">Transmembrane helix</keyword>
<sequence>MSASAFAWAGVMDFVNLPLLAVSALVFLSVLAGLFSARIGFSFLLVFLAAGILAGENGPGGVRFDDVRLSFWVGNVALAVILLDGGLRTSFATFRTGLRPALLLATAGVVLCAGLTAVAGRLIVGLDLPAALLLGAIVGSTDAAAVFSLLQRSGVTLNERVAATLEIESGMNDPMAVYLTLAFLALLTGAGAAPGAASDSAAWAMALSFVRQFGWGLALGVPGGLAMAWLLRRLARLGLAGGARALLLVSGGLVVFAATGLLEGSGFLAVYLFGLIVANRAAAEAEPALAAMDGYAWLSQAGLFLLLGLLVTPSRLVADAVPALGVAAALIVVARPVAVWLCLKPLRFTGAEIGFIAWVGLRGAVPIVLALFPLLAGVPQAAQLFHVAFVVVLVSLLLQGSTIGLLARRLGVALPEAHDEAHQRAVYGDFMLDAGQSVGAVCQFYGLPEPDPAAGPPQAALGAWLAAALGRPPVLGDGVWLGRARLSVRELRDGQIRRVGLVLPTDRTDADGGT</sequence>
<comment type="subcellular location">
    <subcellularLocation>
        <location evidence="1">Cell membrane</location>
        <topology evidence="1">Multi-pass membrane protein</topology>
    </subcellularLocation>
</comment>
<dbReference type="Gene3D" id="1.20.1530.20">
    <property type="match status" value="1"/>
</dbReference>
<feature type="transmembrane region" description="Helical" evidence="9">
    <location>
        <begin position="130"/>
        <end position="150"/>
    </location>
</feature>
<evidence type="ECO:0000256" key="2">
    <source>
        <dbReference type="ARBA" id="ARBA00022448"/>
    </source>
</evidence>
<feature type="transmembrane region" description="Helical" evidence="9">
    <location>
        <begin position="6"/>
        <end position="28"/>
    </location>
</feature>
<evidence type="ECO:0000256" key="6">
    <source>
        <dbReference type="ARBA" id="ARBA00022989"/>
    </source>
</evidence>
<dbReference type="Proteomes" id="UP000518288">
    <property type="component" value="Unassembled WGS sequence"/>
</dbReference>
<evidence type="ECO:0000259" key="10">
    <source>
        <dbReference type="SMART" id="SM01091"/>
    </source>
</evidence>
<feature type="transmembrane region" description="Helical" evidence="9">
    <location>
        <begin position="35"/>
        <end position="54"/>
    </location>
</feature>
<keyword evidence="7" id="KW-0406">Ion transport</keyword>
<dbReference type="PANTHER" id="PTHR32507">
    <property type="entry name" value="NA(+)/H(+) ANTIPORTER 1"/>
    <property type="match status" value="1"/>
</dbReference>
<feature type="domain" description="Transporter-associated" evidence="10">
    <location>
        <begin position="423"/>
        <end position="505"/>
    </location>
</feature>
<feature type="transmembrane region" description="Helical" evidence="9">
    <location>
        <begin position="295"/>
        <end position="314"/>
    </location>
</feature>
<keyword evidence="5 9" id="KW-0812">Transmembrane</keyword>
<feature type="transmembrane region" description="Helical" evidence="9">
    <location>
        <begin position="101"/>
        <end position="124"/>
    </location>
</feature>
<evidence type="ECO:0000256" key="3">
    <source>
        <dbReference type="ARBA" id="ARBA00022449"/>
    </source>
</evidence>
<gene>
    <name evidence="11" type="ORF">BDD16_002217</name>
</gene>
<dbReference type="Pfam" id="PF00999">
    <property type="entry name" value="Na_H_Exchanger"/>
    <property type="match status" value="1"/>
</dbReference>
<evidence type="ECO:0000256" key="8">
    <source>
        <dbReference type="ARBA" id="ARBA00023136"/>
    </source>
</evidence>
<dbReference type="RefSeq" id="WP_310732881.1">
    <property type="nucleotide sequence ID" value="NZ_JACCFH010000001.1"/>
</dbReference>
<evidence type="ECO:0000256" key="1">
    <source>
        <dbReference type="ARBA" id="ARBA00004651"/>
    </source>
</evidence>
<evidence type="ECO:0000256" key="4">
    <source>
        <dbReference type="ARBA" id="ARBA00022475"/>
    </source>
</evidence>
<evidence type="ECO:0000256" key="5">
    <source>
        <dbReference type="ARBA" id="ARBA00022692"/>
    </source>
</evidence>
<feature type="transmembrane region" description="Helical" evidence="9">
    <location>
        <begin position="69"/>
        <end position="89"/>
    </location>
</feature>
<proteinExistence type="predicted"/>
<name>A0A7Y9QXH3_9BURK</name>
<keyword evidence="2" id="KW-0813">Transport</keyword>
<keyword evidence="8 9" id="KW-0472">Membrane</keyword>
<dbReference type="NCBIfam" id="NF003715">
    <property type="entry name" value="PRK05326.1-2"/>
    <property type="match status" value="1"/>
</dbReference>
<comment type="caution">
    <text evidence="11">The sequence shown here is derived from an EMBL/GenBank/DDBJ whole genome shotgun (WGS) entry which is preliminary data.</text>
</comment>
<feature type="transmembrane region" description="Helical" evidence="9">
    <location>
        <begin position="213"/>
        <end position="231"/>
    </location>
</feature>
<dbReference type="PANTHER" id="PTHR32507:SF7">
    <property type="entry name" value="K(+)_H(+) ANTIPORTER NHAP2"/>
    <property type="match status" value="1"/>
</dbReference>
<feature type="transmembrane region" description="Helical" evidence="9">
    <location>
        <begin position="384"/>
        <end position="407"/>
    </location>
</feature>
<dbReference type="GO" id="GO:1902600">
    <property type="term" value="P:proton transmembrane transport"/>
    <property type="evidence" value="ECO:0007669"/>
    <property type="project" value="InterPro"/>
</dbReference>
<evidence type="ECO:0000256" key="9">
    <source>
        <dbReference type="SAM" id="Phobius"/>
    </source>
</evidence>
<reference evidence="11 12" key="1">
    <citation type="submission" date="2020-07" db="EMBL/GenBank/DDBJ databases">
        <title>Genomic Encyclopedia of Archaeal and Bacterial Type Strains, Phase II (KMG-II): from individual species to whole genera.</title>
        <authorList>
            <person name="Goeker M."/>
        </authorList>
    </citation>
    <scope>NUCLEOTIDE SEQUENCE [LARGE SCALE GENOMIC DNA]</scope>
    <source>
        <strain evidence="11 12">DSM 21226</strain>
    </source>
</reference>
<organism evidence="11 12">
    <name type="scientific">Sphaerotilus montanus</name>
    <dbReference type="NCBI Taxonomy" id="522889"/>
    <lineage>
        <taxon>Bacteria</taxon>
        <taxon>Pseudomonadati</taxon>
        <taxon>Pseudomonadota</taxon>
        <taxon>Betaproteobacteria</taxon>
        <taxon>Burkholderiales</taxon>
        <taxon>Sphaerotilaceae</taxon>
        <taxon>Sphaerotilus</taxon>
    </lineage>
</organism>